<protein>
    <submittedName>
        <fullName evidence="1">Uncharacterized protein</fullName>
    </submittedName>
</protein>
<evidence type="ECO:0000313" key="1">
    <source>
        <dbReference type="EMBL" id="MBA1373860.1"/>
    </source>
</evidence>
<comment type="caution">
    <text evidence="1">The sequence shown here is derived from an EMBL/GenBank/DDBJ whole genome shotgun (WGS) entry which is preliminary data.</text>
</comment>
<dbReference type="RefSeq" id="WP_181266894.1">
    <property type="nucleotide sequence ID" value="NZ_BAAAGB010000002.1"/>
</dbReference>
<organism evidence="1 2">
    <name type="scientific">Sphingomonas ursincola</name>
    <dbReference type="NCBI Taxonomy" id="56361"/>
    <lineage>
        <taxon>Bacteria</taxon>
        <taxon>Pseudomonadati</taxon>
        <taxon>Pseudomonadota</taxon>
        <taxon>Alphaproteobacteria</taxon>
        <taxon>Sphingomonadales</taxon>
        <taxon>Sphingomonadaceae</taxon>
        <taxon>Sphingomonas</taxon>
    </lineage>
</organism>
<sequence length="96" mass="10836">MKEPQQVKVRSSLDVLTDIPLGSVERVTFYERDEITTDLICCEVVASGQIWTFHEEMPGWDALMAHLAGLASFRQDWFAAVSQTAFQPCEIVAFAR</sequence>
<name>A0A7V8RCS7_9SPHN</name>
<gene>
    <name evidence="1" type="ORF">FG486_05875</name>
</gene>
<evidence type="ECO:0000313" key="2">
    <source>
        <dbReference type="Proteomes" id="UP000589292"/>
    </source>
</evidence>
<dbReference type="AlphaFoldDB" id="A0A7V8RCS7"/>
<accession>A0A7V8RCS7</accession>
<dbReference type="EMBL" id="VDES01000001">
    <property type="protein sequence ID" value="MBA1373860.1"/>
    <property type="molecule type" value="Genomic_DNA"/>
</dbReference>
<reference evidence="1 2" key="1">
    <citation type="journal article" date="1994" name="Int. J. Syst. Bacteriol.">
        <title>Phylogenetic positions of novel aerobic, bacteriochlorophyll a-containing bacteria and description of Roseococcus thiosulfatophilus gen. nov., sp. nov., Erythromicrobium ramosum gen. nov., sp. nov., and Erythrobacter litoralis sp. nov.</title>
        <authorList>
            <person name="Yurkov V."/>
            <person name="Stackebrandt E."/>
            <person name="Holmes A."/>
            <person name="Fuerst J.A."/>
            <person name="Hugenholtz P."/>
            <person name="Golecki J."/>
            <person name="Gad'on N."/>
            <person name="Gorlenko V.M."/>
            <person name="Kompantseva E.I."/>
            <person name="Drews G."/>
        </authorList>
    </citation>
    <scope>NUCLEOTIDE SEQUENCE [LARGE SCALE GENOMIC DNA]</scope>
    <source>
        <strain evidence="1 2">KR-99</strain>
    </source>
</reference>
<dbReference type="Proteomes" id="UP000589292">
    <property type="component" value="Unassembled WGS sequence"/>
</dbReference>
<proteinExistence type="predicted"/>
<keyword evidence="2" id="KW-1185">Reference proteome</keyword>